<evidence type="ECO:0000313" key="2">
    <source>
        <dbReference type="Proteomes" id="UP000799423"/>
    </source>
</evidence>
<sequence length="210" mass="23296">MSLPHPTPLEDQPALNDTAFSSLRWSIFSPTPNPSITILLEDQDIPNHTHTQTPYTATHPLALQPATNPPSPTLLITATALNEYESQWNDGYESDPEGVENLADHWAYLIVQREDGGAVLVGDVVAQLHVWFNSDFIKQRLREALAWQFNMEPPKDEGGGWMSVSVGVGGEEEVPEGVGVWVEEIGGRWGEDRGERVVRVDVELEVEGFE</sequence>
<dbReference type="Proteomes" id="UP000799423">
    <property type="component" value="Unassembled WGS sequence"/>
</dbReference>
<dbReference type="EMBL" id="MU006302">
    <property type="protein sequence ID" value="KAF2851351.1"/>
    <property type="molecule type" value="Genomic_DNA"/>
</dbReference>
<evidence type="ECO:0000313" key="1">
    <source>
        <dbReference type="EMBL" id="KAF2851351.1"/>
    </source>
</evidence>
<accession>A0A6A7B798</accession>
<protein>
    <submittedName>
        <fullName evidence="1">Uncharacterized protein</fullName>
    </submittedName>
</protein>
<keyword evidence="2" id="KW-1185">Reference proteome</keyword>
<proteinExistence type="predicted"/>
<gene>
    <name evidence="1" type="ORF">T440DRAFT_554291</name>
</gene>
<reference evidence="1" key="1">
    <citation type="submission" date="2020-01" db="EMBL/GenBank/DDBJ databases">
        <authorList>
            <consortium name="DOE Joint Genome Institute"/>
            <person name="Haridas S."/>
            <person name="Albert R."/>
            <person name="Binder M."/>
            <person name="Bloem J."/>
            <person name="Labutti K."/>
            <person name="Salamov A."/>
            <person name="Andreopoulos B."/>
            <person name="Baker S.E."/>
            <person name="Barry K."/>
            <person name="Bills G."/>
            <person name="Bluhm B.H."/>
            <person name="Cannon C."/>
            <person name="Castanera R."/>
            <person name="Culley D.E."/>
            <person name="Daum C."/>
            <person name="Ezra D."/>
            <person name="Gonzalez J.B."/>
            <person name="Henrissat B."/>
            <person name="Kuo A."/>
            <person name="Liang C."/>
            <person name="Lipzen A."/>
            <person name="Lutzoni F."/>
            <person name="Magnuson J."/>
            <person name="Mondo S."/>
            <person name="Nolan M."/>
            <person name="Ohm R."/>
            <person name="Pangilinan J."/>
            <person name="Park H.-J."/>
            <person name="Ramirez L."/>
            <person name="Alfaro M."/>
            <person name="Sun H."/>
            <person name="Tritt A."/>
            <person name="Yoshinaga Y."/>
            <person name="Zwiers L.-H."/>
            <person name="Turgeon B.G."/>
            <person name="Goodwin S.B."/>
            <person name="Spatafora J.W."/>
            <person name="Crous P.W."/>
            <person name="Grigoriev I.V."/>
        </authorList>
    </citation>
    <scope>NUCLEOTIDE SEQUENCE</scope>
    <source>
        <strain evidence="1">IPT5</strain>
    </source>
</reference>
<dbReference type="AlphaFoldDB" id="A0A6A7B798"/>
<name>A0A6A7B798_9PLEO</name>
<organism evidence="1 2">
    <name type="scientific">Plenodomus tracheiphilus IPT5</name>
    <dbReference type="NCBI Taxonomy" id="1408161"/>
    <lineage>
        <taxon>Eukaryota</taxon>
        <taxon>Fungi</taxon>
        <taxon>Dikarya</taxon>
        <taxon>Ascomycota</taxon>
        <taxon>Pezizomycotina</taxon>
        <taxon>Dothideomycetes</taxon>
        <taxon>Pleosporomycetidae</taxon>
        <taxon>Pleosporales</taxon>
        <taxon>Pleosporineae</taxon>
        <taxon>Leptosphaeriaceae</taxon>
        <taxon>Plenodomus</taxon>
    </lineage>
</organism>